<dbReference type="Proteomes" id="UP001317963">
    <property type="component" value="Chromosome"/>
</dbReference>
<dbReference type="EMBL" id="CP036501">
    <property type="protein sequence ID" value="UZP73584.1"/>
    <property type="molecule type" value="Genomic_DNA"/>
</dbReference>
<dbReference type="PANTHER" id="PTHR43176">
    <property type="entry name" value="3-HYDROXYISOBUTYRYL-COA HYDROLASE-RELATED"/>
    <property type="match status" value="1"/>
</dbReference>
<evidence type="ECO:0000313" key="5">
    <source>
        <dbReference type="EMBL" id="UZP73584.1"/>
    </source>
</evidence>
<feature type="domain" description="Enoyl-CoA hydratase/isomerase" evidence="4">
    <location>
        <begin position="18"/>
        <end position="355"/>
    </location>
</feature>
<dbReference type="Gene3D" id="3.90.226.10">
    <property type="entry name" value="2-enoyl-CoA Hydratase, Chain A, domain 1"/>
    <property type="match status" value="1"/>
</dbReference>
<dbReference type="Pfam" id="PF16113">
    <property type="entry name" value="ECH_2"/>
    <property type="match status" value="1"/>
</dbReference>
<organism evidence="5 6">
    <name type="scientific">Candidatus Paraluminiphilus aquimaris</name>
    <dbReference type="NCBI Taxonomy" id="2518994"/>
    <lineage>
        <taxon>Bacteria</taxon>
        <taxon>Pseudomonadati</taxon>
        <taxon>Pseudomonadota</taxon>
        <taxon>Gammaproteobacteria</taxon>
        <taxon>Cellvibrionales</taxon>
        <taxon>Halieaceae</taxon>
        <taxon>Candidatus Paraluminiphilus</taxon>
    </lineage>
</organism>
<sequence>MSEDVVIVSTLGEGDRRVGRLTLNVPRILNSLDAEMIEIMLGKLLEWAEDDSIAAVYIDGEGDKAFCAGGDVHELRRSSIENPGGPCTYAENFFAREYQMNYVLFTYPKPVICWGHGVVMGGGMGVMAGCSHRVVSERTRIGMPEITIALFPDVGGSYFLNRTPGMIGRFLSLTSAHINAADALFANLGDVFLAHEQRHEVMAALASAEWTEDPHTNHAVVDAILGMTPAAEMPVGVVEPLMSDIDALMAGDNLGAISDRLLSYDGENAWLQKARDGFAHGSKLAAAWIFRQLNESVHYSLKEVFDTELRLGANIMRDPEFAEGVRALLVDKDRQPKWQYDSVHDVPDAVLETFFQEAEGAPEMHYPW</sequence>
<dbReference type="InterPro" id="IPR045004">
    <property type="entry name" value="ECH_dom"/>
</dbReference>
<protein>
    <recommendedName>
        <fullName evidence="2">3-hydroxyisobutyryl-CoA hydrolase</fullName>
        <ecNumber evidence="2">3.1.2.4</ecNumber>
    </recommendedName>
</protein>
<evidence type="ECO:0000256" key="2">
    <source>
        <dbReference type="ARBA" id="ARBA00011915"/>
    </source>
</evidence>
<reference evidence="5 6" key="1">
    <citation type="submission" date="2019-02" db="EMBL/GenBank/DDBJ databases">
        <title>Halieaceae_genomes.</title>
        <authorList>
            <person name="Li S.-H."/>
        </authorList>
    </citation>
    <scope>NUCLEOTIDE SEQUENCE [LARGE SCALE GENOMIC DNA]</scope>
    <source>
        <strain evidence="5 6">JH123</strain>
    </source>
</reference>
<dbReference type="EC" id="3.1.2.4" evidence="2"/>
<dbReference type="CDD" id="cd06558">
    <property type="entry name" value="crotonase-like"/>
    <property type="match status" value="1"/>
</dbReference>
<dbReference type="SUPFAM" id="SSF52096">
    <property type="entry name" value="ClpP/crotonase"/>
    <property type="match status" value="1"/>
</dbReference>
<keyword evidence="6" id="KW-1185">Reference proteome</keyword>
<evidence type="ECO:0000313" key="6">
    <source>
        <dbReference type="Proteomes" id="UP001317963"/>
    </source>
</evidence>
<comment type="catalytic activity">
    <reaction evidence="1">
        <text>3-hydroxy-2-methylpropanoyl-CoA + H2O = 3-hydroxy-2-methylpropanoate + CoA + H(+)</text>
        <dbReference type="Rhea" id="RHEA:20888"/>
        <dbReference type="ChEBI" id="CHEBI:11805"/>
        <dbReference type="ChEBI" id="CHEBI:15377"/>
        <dbReference type="ChEBI" id="CHEBI:15378"/>
        <dbReference type="ChEBI" id="CHEBI:57287"/>
        <dbReference type="ChEBI" id="CHEBI:57340"/>
        <dbReference type="EC" id="3.1.2.4"/>
    </reaction>
</comment>
<accession>A0ABY6Q3K7</accession>
<dbReference type="RefSeq" id="WP_279242382.1">
    <property type="nucleotide sequence ID" value="NZ_CP036501.1"/>
</dbReference>
<keyword evidence="3" id="KW-0378">Hydrolase</keyword>
<evidence type="ECO:0000259" key="4">
    <source>
        <dbReference type="Pfam" id="PF16113"/>
    </source>
</evidence>
<evidence type="ECO:0000256" key="3">
    <source>
        <dbReference type="ARBA" id="ARBA00022801"/>
    </source>
</evidence>
<proteinExistence type="predicted"/>
<dbReference type="InterPro" id="IPR032259">
    <property type="entry name" value="HIBYL-CoA-H"/>
</dbReference>
<gene>
    <name evidence="5" type="ORF">E0F26_02035</name>
</gene>
<dbReference type="PANTHER" id="PTHR43176:SF3">
    <property type="entry name" value="3-HYDROXYISOBUTYRYL-COA HYDROLASE, MITOCHONDRIAL"/>
    <property type="match status" value="1"/>
</dbReference>
<dbReference type="NCBIfam" id="NF004127">
    <property type="entry name" value="PRK05617.1"/>
    <property type="match status" value="1"/>
</dbReference>
<dbReference type="InterPro" id="IPR029045">
    <property type="entry name" value="ClpP/crotonase-like_dom_sf"/>
</dbReference>
<evidence type="ECO:0000256" key="1">
    <source>
        <dbReference type="ARBA" id="ARBA00001709"/>
    </source>
</evidence>
<name>A0ABY6Q3K7_9GAMM</name>